<dbReference type="InterPro" id="IPR008930">
    <property type="entry name" value="Terpenoid_cyclase/PrenylTrfase"/>
</dbReference>
<dbReference type="GO" id="GO:0005615">
    <property type="term" value="C:extracellular space"/>
    <property type="evidence" value="ECO:0007669"/>
    <property type="project" value="InterPro"/>
</dbReference>
<dbReference type="PANTHER" id="PTHR11412:SF83">
    <property type="entry name" value="COMPLEMENT C5"/>
    <property type="match status" value="1"/>
</dbReference>
<evidence type="ECO:0000259" key="1">
    <source>
        <dbReference type="SMART" id="SM01361"/>
    </source>
</evidence>
<dbReference type="Pfam" id="PF07677">
    <property type="entry name" value="A2M_recep"/>
    <property type="match status" value="1"/>
</dbReference>
<proteinExistence type="predicted"/>
<dbReference type="InterPro" id="IPR050473">
    <property type="entry name" value="A2M/Complement_sys"/>
</dbReference>
<keyword evidence="3" id="KW-1185">Reference proteome</keyword>
<dbReference type="InterPro" id="IPR011626">
    <property type="entry name" value="Alpha-macroglobulin_TED"/>
</dbReference>
<protein>
    <submittedName>
        <fullName evidence="2">CO5 protein</fullName>
    </submittedName>
</protein>
<dbReference type="AlphaFoldDB" id="A0A7L3ID42"/>
<dbReference type="InterPro" id="IPR009048">
    <property type="entry name" value="A-macroglobulin_rcpt-bd"/>
</dbReference>
<dbReference type="SUPFAM" id="SSF49410">
    <property type="entry name" value="Alpha-macroglobulin receptor domain"/>
    <property type="match status" value="1"/>
</dbReference>
<dbReference type="PANTHER" id="PTHR11412">
    <property type="entry name" value="MACROGLOBULIN / COMPLEMENT"/>
    <property type="match status" value="1"/>
</dbReference>
<dbReference type="SUPFAM" id="SSF48239">
    <property type="entry name" value="Terpenoid cyclases/Protein prenyltransferases"/>
    <property type="match status" value="1"/>
</dbReference>
<evidence type="ECO:0000313" key="2">
    <source>
        <dbReference type="EMBL" id="NXU14451.1"/>
    </source>
</evidence>
<dbReference type="SMART" id="SM01361">
    <property type="entry name" value="A2M_recep"/>
    <property type="match status" value="1"/>
</dbReference>
<dbReference type="Proteomes" id="UP000570592">
    <property type="component" value="Unassembled WGS sequence"/>
</dbReference>
<comment type="caution">
    <text evidence="2">The sequence shown here is derived from an EMBL/GenBank/DDBJ whole genome shotgun (WGS) entry which is preliminary data.</text>
</comment>
<dbReference type="Pfam" id="PF07678">
    <property type="entry name" value="TED_complement"/>
    <property type="match status" value="1"/>
</dbReference>
<organism evidence="2 3">
    <name type="scientific">Pardalotus punctatus</name>
    <name type="common">spotted pardalote</name>
    <dbReference type="NCBI Taxonomy" id="254575"/>
    <lineage>
        <taxon>Eukaryota</taxon>
        <taxon>Metazoa</taxon>
        <taxon>Chordata</taxon>
        <taxon>Craniata</taxon>
        <taxon>Vertebrata</taxon>
        <taxon>Euteleostomi</taxon>
        <taxon>Archelosauria</taxon>
        <taxon>Archosauria</taxon>
        <taxon>Dinosauria</taxon>
        <taxon>Saurischia</taxon>
        <taxon>Theropoda</taxon>
        <taxon>Coelurosauria</taxon>
        <taxon>Aves</taxon>
        <taxon>Neognathae</taxon>
        <taxon>Neoaves</taxon>
        <taxon>Telluraves</taxon>
        <taxon>Australaves</taxon>
        <taxon>Passeriformes</taxon>
        <taxon>Meliphagoidea</taxon>
        <taxon>Pardalotidae</taxon>
        <taxon>Pardalotus</taxon>
    </lineage>
</organism>
<dbReference type="Pfam" id="PF21309">
    <property type="entry name" value="C5_CUB"/>
    <property type="match status" value="1"/>
</dbReference>
<feature type="non-terminal residue" evidence="2">
    <location>
        <position position="445"/>
    </location>
</feature>
<dbReference type="EMBL" id="VZTX01016531">
    <property type="protein sequence ID" value="NXU14451.1"/>
    <property type="molecule type" value="Genomic_DNA"/>
</dbReference>
<dbReference type="Gene3D" id="2.60.40.690">
    <property type="entry name" value="Alpha-macroglobulin, receptor-binding domain"/>
    <property type="match status" value="1"/>
</dbReference>
<reference evidence="2 3" key="1">
    <citation type="submission" date="2019-09" db="EMBL/GenBank/DDBJ databases">
        <title>Bird 10,000 Genomes (B10K) Project - Family phase.</title>
        <authorList>
            <person name="Zhang G."/>
        </authorList>
    </citation>
    <scope>NUCLEOTIDE SEQUENCE [LARGE SCALE GENOMIC DNA]</scope>
    <source>
        <strain evidence="2">B10K-DU-029-51</strain>
    </source>
</reference>
<accession>A0A7L3ID42</accession>
<dbReference type="Gene3D" id="1.50.10.20">
    <property type="match status" value="1"/>
</dbReference>
<feature type="non-terminal residue" evidence="2">
    <location>
        <position position="1"/>
    </location>
</feature>
<dbReference type="InterPro" id="IPR048843">
    <property type="entry name" value="C5_CUB"/>
</dbReference>
<name>A0A7L3ID42_9PASS</name>
<sequence>LTAFALRILGQVYKYISLDQKSLCDSVLWLIDNCQMPDGSFSEFSNYHPVKLQGTLPREAKEKSLYLTAFSIIGIDKSIKICPTQKIHDAKNRAGDYLMQNVQLAQSAFTMAITSYALALVDQNHRSARETFSALQKEAFVTGNPPIYRFWKDSFKAQDEQSPNSVTAQMVETTAYALLTTLLRGDENYAKPIIKWLSEEQRHGGGFYSTQDTINALEALTEYSLLVKRLNLDMDVKVAYKNSGPLNVFKLTEERFVGRTLTAPLHDDLYVSTGSSTGIATVNVRTVYNTIGTSEDSCNFELKIVPKRDDGKGFEILWLHLVLTGRFKRDGEPLGRLEACAKYRPSAREPQSGSAHAVMDIGLVSGVEANPEDLSTASTQKFDQLIADYEIKDGHVLLQIDSVPAHKFLCVGFRISELFRVGMLNPATFTVYEYHAPGMGSRSAQ</sequence>
<evidence type="ECO:0000313" key="3">
    <source>
        <dbReference type="Proteomes" id="UP000570592"/>
    </source>
</evidence>
<dbReference type="InterPro" id="IPR036595">
    <property type="entry name" value="A-macroglobulin_rcpt-bd_sf"/>
</dbReference>
<feature type="domain" description="Alpha-macroglobulin receptor-binding" evidence="1">
    <location>
        <begin position="354"/>
        <end position="444"/>
    </location>
</feature>
<gene>
    <name evidence="2" type="primary">C5</name>
    <name evidence="2" type="ORF">PARPUN_R08985</name>
</gene>